<dbReference type="InterPro" id="IPR029069">
    <property type="entry name" value="HotDog_dom_sf"/>
</dbReference>
<dbReference type="InterPro" id="IPR036291">
    <property type="entry name" value="NAD(P)-bd_dom_sf"/>
</dbReference>
<dbReference type="PROSITE" id="PS00061">
    <property type="entry name" value="ADH_SHORT"/>
    <property type="match status" value="2"/>
</dbReference>
<proteinExistence type="inferred from homology"/>
<dbReference type="Gene3D" id="3.10.129.10">
    <property type="entry name" value="Hotdog Thioesterase"/>
    <property type="match status" value="1"/>
</dbReference>
<dbReference type="Pfam" id="PF22622">
    <property type="entry name" value="MFE-2_hydrat-2_N"/>
    <property type="match status" value="1"/>
</dbReference>
<keyword evidence="8" id="KW-0576">Peroxisome</keyword>
<dbReference type="PANTHER" id="PTHR45024">
    <property type="entry name" value="DEHYDROGENASES, SHORT CHAIN"/>
    <property type="match status" value="1"/>
</dbReference>
<dbReference type="Proteomes" id="UP000193467">
    <property type="component" value="Unassembled WGS sequence"/>
</dbReference>
<dbReference type="FunFam" id="3.40.50.720:FF:000084">
    <property type="entry name" value="Short-chain dehydrogenase reductase"/>
    <property type="match status" value="1"/>
</dbReference>
<evidence type="ECO:0000256" key="8">
    <source>
        <dbReference type="ARBA" id="ARBA00023140"/>
    </source>
</evidence>
<evidence type="ECO:0000313" key="13">
    <source>
        <dbReference type="EMBL" id="ORY86715.1"/>
    </source>
</evidence>
<keyword evidence="14" id="KW-1185">Reference proteome</keyword>
<dbReference type="Gene3D" id="3.40.50.720">
    <property type="entry name" value="NAD(P)-binding Rossmann-like Domain"/>
    <property type="match status" value="2"/>
</dbReference>
<dbReference type="GO" id="GO:0005777">
    <property type="term" value="C:peroxisome"/>
    <property type="evidence" value="ECO:0007669"/>
    <property type="project" value="UniProtKB-SubCell"/>
</dbReference>
<name>A0A1Y2FVJ7_9BASI</name>
<dbReference type="InterPro" id="IPR002539">
    <property type="entry name" value="MaoC-like_dom"/>
</dbReference>
<evidence type="ECO:0000259" key="12">
    <source>
        <dbReference type="SMART" id="SM00822"/>
    </source>
</evidence>
<dbReference type="InterPro" id="IPR020904">
    <property type="entry name" value="Sc_DH/Rdtase_CS"/>
</dbReference>
<dbReference type="SUPFAM" id="SSF54637">
    <property type="entry name" value="Thioesterase/thiol ester dehydrase-isomerase"/>
    <property type="match status" value="2"/>
</dbReference>
<dbReference type="Gene3D" id="1.10.287.4290">
    <property type="match status" value="2"/>
</dbReference>
<dbReference type="GO" id="GO:0004300">
    <property type="term" value="F:enoyl-CoA hydratase activity"/>
    <property type="evidence" value="ECO:0007669"/>
    <property type="project" value="UniProtKB-ARBA"/>
</dbReference>
<evidence type="ECO:0000256" key="2">
    <source>
        <dbReference type="ARBA" id="ARBA00005005"/>
    </source>
</evidence>
<protein>
    <submittedName>
        <fullName evidence="13">Putative multifunctional beta-oxidation protein</fullName>
    </submittedName>
</protein>
<keyword evidence="9" id="KW-0413">Isomerase</keyword>
<evidence type="ECO:0000256" key="1">
    <source>
        <dbReference type="ARBA" id="ARBA00004275"/>
    </source>
</evidence>
<sequence length="890" mass="96066">MAELSFKNKIIIVTGAGGGLGKSYSTFFGSRGAKVLVNDFSKEAADKVVKEINDQGVGEAVANYSDVTKGGEIVKQAMEKWGRVDVLINNAGILRDKSFAAMSEKEWDQIHAVHVKGSYACSKAAWPIMRKQKYGRIIMTASAAGIYGNFGQANYSSAKMGLVSFAKTLAREGAKYNIHANAIAPVAASPMTETIMPPEMLKSLSPDMIVPLVAYLCHDATEENGQLFEGGAGWYGKLRWERSKGVVFKTDDSFTPAAVKARWTEINDFTNPTHPANITDADYLSYLEQAKALSTNKQPSPVRFDNQTVVITGAGGGLGRAYALMYAKLGANVVVNDFSKEAAEKVVEEVKALGARAIAAVCSAEEGEKIVKIAVDMFGALHAVVCNAGILRDKSFAAMTDKEWDDCYNIHVKGTYAVCKAAWPVFRKQKYGRIVNTASSVGVHGNFGQANYSTAKSAIIGLTKTLAIEGKKYNILANCLVPNAGTNMTRTIWPEEMVQAFSPSFVAPIVGYLTSDSNETTQGLYEVSAGWCASYRWQRSYGFAFPVNKKVSPEQVKEKWEVITRFDDKATNPSSTAESLESIVENFSNEGDSSSSSSGDSNPYADSSDPEIVAKAKKEAIETGEYTYSERDVALYNLGIGATEKELDLVFEGDSDFQAVPTFGVIPQFAVSSGLPLDWLPNFSPMMLLHGEQFLSIKAPIPTSGTLVSDARFSEVLDKGKAAAVTSITTTRNKETGEVVFENQSTVFIRGAGGFGGKKTGGDRGAATAVNKPPSRKPDHVVEEKTVPTQAAIYRLSGDYNPLHVDPNFAKVGGFDQPILHGLCFFGISGKHIFRKYGAFKDIKVRFVGSVYPGETVVTEMWKEGDKVIFVTKCKERGTTVLGAAAATLA</sequence>
<accession>A0A1Y2FVJ7</accession>
<dbReference type="InterPro" id="IPR051687">
    <property type="entry name" value="Peroxisomal_Beta-Oxidation"/>
</dbReference>
<dbReference type="Pfam" id="PF00106">
    <property type="entry name" value="adh_short"/>
    <property type="match status" value="2"/>
</dbReference>
<dbReference type="PANTHER" id="PTHR45024:SF2">
    <property type="entry name" value="SCP2 DOMAIN-CONTAINING PROTEIN"/>
    <property type="match status" value="1"/>
</dbReference>
<dbReference type="SUPFAM" id="SSF51735">
    <property type="entry name" value="NAD(P)-binding Rossmann-fold domains"/>
    <property type="match status" value="2"/>
</dbReference>
<dbReference type="GO" id="GO:0016491">
    <property type="term" value="F:oxidoreductase activity"/>
    <property type="evidence" value="ECO:0007669"/>
    <property type="project" value="UniProtKB-KW"/>
</dbReference>
<keyword evidence="5" id="KW-0521">NADP</keyword>
<comment type="subcellular location">
    <subcellularLocation>
        <location evidence="1">Peroxisome</location>
    </subcellularLocation>
</comment>
<evidence type="ECO:0000256" key="6">
    <source>
        <dbReference type="ARBA" id="ARBA00023002"/>
    </source>
</evidence>
<dbReference type="UniPathway" id="UPA00659"/>
<dbReference type="SMART" id="SM00822">
    <property type="entry name" value="PKS_KR"/>
    <property type="match status" value="1"/>
</dbReference>
<evidence type="ECO:0000256" key="11">
    <source>
        <dbReference type="SAM" id="MobiDB-lite"/>
    </source>
</evidence>
<dbReference type="STRING" id="106004.A0A1Y2FVJ7"/>
<evidence type="ECO:0000256" key="9">
    <source>
        <dbReference type="ARBA" id="ARBA00023235"/>
    </source>
</evidence>
<dbReference type="InterPro" id="IPR057326">
    <property type="entry name" value="KR_dom"/>
</dbReference>
<gene>
    <name evidence="13" type="ORF">BCR35DRAFT_302443</name>
</gene>
<dbReference type="InterPro" id="IPR054357">
    <property type="entry name" value="MFE-2_N"/>
</dbReference>
<keyword evidence="10" id="KW-0456">Lyase</keyword>
<keyword evidence="7" id="KW-0443">Lipid metabolism</keyword>
<dbReference type="AlphaFoldDB" id="A0A1Y2FVJ7"/>
<evidence type="ECO:0000313" key="14">
    <source>
        <dbReference type="Proteomes" id="UP000193467"/>
    </source>
</evidence>
<evidence type="ECO:0000256" key="7">
    <source>
        <dbReference type="ARBA" id="ARBA00023098"/>
    </source>
</evidence>
<keyword evidence="6" id="KW-0560">Oxidoreductase</keyword>
<dbReference type="EMBL" id="MCGR01000014">
    <property type="protein sequence ID" value="ORY86715.1"/>
    <property type="molecule type" value="Genomic_DNA"/>
</dbReference>
<comment type="caution">
    <text evidence="13">The sequence shown here is derived from an EMBL/GenBank/DDBJ whole genome shotgun (WGS) entry which is preliminary data.</text>
</comment>
<dbReference type="Pfam" id="PF01575">
    <property type="entry name" value="MaoC_dehydratas"/>
    <property type="match status" value="1"/>
</dbReference>
<dbReference type="GO" id="GO:0006635">
    <property type="term" value="P:fatty acid beta-oxidation"/>
    <property type="evidence" value="ECO:0007669"/>
    <property type="project" value="UniProtKB-UniPathway"/>
</dbReference>
<feature type="compositionally biased region" description="Low complexity" evidence="11">
    <location>
        <begin position="588"/>
        <end position="607"/>
    </location>
</feature>
<feature type="domain" description="Ketoreductase" evidence="12">
    <location>
        <begin position="307"/>
        <end position="487"/>
    </location>
</feature>
<dbReference type="PRINTS" id="PR00081">
    <property type="entry name" value="GDHRDH"/>
</dbReference>
<dbReference type="OrthoDB" id="3592703at2759"/>
<dbReference type="GO" id="GO:0016853">
    <property type="term" value="F:isomerase activity"/>
    <property type="evidence" value="ECO:0007669"/>
    <property type="project" value="UniProtKB-KW"/>
</dbReference>
<dbReference type="PRINTS" id="PR00080">
    <property type="entry name" value="SDRFAMILY"/>
</dbReference>
<dbReference type="CDD" id="cd03448">
    <property type="entry name" value="HDE_HSD"/>
    <property type="match status" value="1"/>
</dbReference>
<feature type="region of interest" description="Disordered" evidence="11">
    <location>
        <begin position="587"/>
        <end position="609"/>
    </location>
</feature>
<reference evidence="13 14" key="1">
    <citation type="submission" date="2016-07" db="EMBL/GenBank/DDBJ databases">
        <title>Pervasive Adenine N6-methylation of Active Genes in Fungi.</title>
        <authorList>
            <consortium name="DOE Joint Genome Institute"/>
            <person name="Mondo S.J."/>
            <person name="Dannebaum R.O."/>
            <person name="Kuo R.C."/>
            <person name="Labutti K."/>
            <person name="Haridas S."/>
            <person name="Kuo A."/>
            <person name="Salamov A."/>
            <person name="Ahrendt S.R."/>
            <person name="Lipzen A."/>
            <person name="Sullivan W."/>
            <person name="Andreopoulos W.B."/>
            <person name="Clum A."/>
            <person name="Lindquist E."/>
            <person name="Daum C."/>
            <person name="Ramamoorthy G.K."/>
            <person name="Gryganskyi A."/>
            <person name="Culley D."/>
            <person name="Magnuson J.K."/>
            <person name="James T.Y."/>
            <person name="O'Malley M.A."/>
            <person name="Stajich J.E."/>
            <person name="Spatafora J.W."/>
            <person name="Visel A."/>
            <person name="Grigoriev I.V."/>
        </authorList>
    </citation>
    <scope>NUCLEOTIDE SEQUENCE [LARGE SCALE GENOMIC DNA]</scope>
    <source>
        <strain evidence="13 14">62-1032</strain>
    </source>
</reference>
<feature type="region of interest" description="Disordered" evidence="11">
    <location>
        <begin position="759"/>
        <end position="780"/>
    </location>
</feature>
<evidence type="ECO:0000256" key="10">
    <source>
        <dbReference type="ARBA" id="ARBA00023239"/>
    </source>
</evidence>
<dbReference type="CDD" id="cd05353">
    <property type="entry name" value="hydroxyacyl-CoA-like_DH_SDR_c-like"/>
    <property type="match status" value="2"/>
</dbReference>
<keyword evidence="4" id="KW-0276">Fatty acid metabolism</keyword>
<evidence type="ECO:0000256" key="5">
    <source>
        <dbReference type="ARBA" id="ARBA00022857"/>
    </source>
</evidence>
<comment type="similarity">
    <text evidence="3">Belongs to the short-chain dehydrogenases/reductases (SDR) family.</text>
</comment>
<organism evidence="13 14">
    <name type="scientific">Leucosporidium creatinivorum</name>
    <dbReference type="NCBI Taxonomy" id="106004"/>
    <lineage>
        <taxon>Eukaryota</taxon>
        <taxon>Fungi</taxon>
        <taxon>Dikarya</taxon>
        <taxon>Basidiomycota</taxon>
        <taxon>Pucciniomycotina</taxon>
        <taxon>Microbotryomycetes</taxon>
        <taxon>Leucosporidiales</taxon>
        <taxon>Leucosporidium</taxon>
    </lineage>
</organism>
<comment type="pathway">
    <text evidence="2">Lipid metabolism; fatty acid beta-oxidation.</text>
</comment>
<evidence type="ECO:0000256" key="4">
    <source>
        <dbReference type="ARBA" id="ARBA00022832"/>
    </source>
</evidence>
<dbReference type="InParanoid" id="A0A1Y2FVJ7"/>
<dbReference type="InterPro" id="IPR002347">
    <property type="entry name" value="SDR_fam"/>
</dbReference>
<dbReference type="FunFam" id="3.40.50.720:FF:000410">
    <property type="entry name" value="Peroxisomal multifunctional beta-oxidation protein"/>
    <property type="match status" value="1"/>
</dbReference>
<evidence type="ECO:0000256" key="3">
    <source>
        <dbReference type="ARBA" id="ARBA00006484"/>
    </source>
</evidence>